<evidence type="ECO:0000256" key="3">
    <source>
        <dbReference type="ARBA" id="ARBA00022692"/>
    </source>
</evidence>
<feature type="transmembrane region" description="Helical" evidence="6">
    <location>
        <begin position="196"/>
        <end position="216"/>
    </location>
</feature>
<keyword evidence="5 6" id="KW-0472">Membrane</keyword>
<comment type="caution">
    <text evidence="8">The sequence shown here is derived from an EMBL/GenBank/DDBJ whole genome shotgun (WGS) entry which is preliminary data.</text>
</comment>
<feature type="transmembrane region" description="Helical" evidence="6">
    <location>
        <begin position="626"/>
        <end position="646"/>
    </location>
</feature>
<evidence type="ECO:0000256" key="2">
    <source>
        <dbReference type="ARBA" id="ARBA00022475"/>
    </source>
</evidence>
<comment type="similarity">
    <text evidence="6">Belongs to the ABC-4 integral membrane protein family.</text>
</comment>
<keyword evidence="6" id="KW-0813">Transport</keyword>
<name>A0A429Z6H8_9ENTE</name>
<feature type="transmembrane region" description="Helical" evidence="6">
    <location>
        <begin position="129"/>
        <end position="148"/>
    </location>
</feature>
<reference evidence="8 9" key="1">
    <citation type="submission" date="2018-03" db="EMBL/GenBank/DDBJ databases">
        <authorList>
            <person name="Gulvik C.A."/>
        </authorList>
    </citation>
    <scope>NUCLEOTIDE SEQUENCE [LARGE SCALE GENOMIC DNA]</scope>
    <source>
        <strain evidence="8 9">JCM 31581</strain>
    </source>
</reference>
<protein>
    <recommendedName>
        <fullName evidence="7">ABC3 transporter permease C-terminal domain-containing protein</fullName>
    </recommendedName>
</protein>
<sequence>MQIFKLARKNIFRQFHIYFLYLLNMSFSVMVYYSFLTMMDYPELEKITSSQSITTGLQLGSGIILLFLVVFMISANHFFMNQRHKEFGLYTVLGMRKSQIIQLLFLEMMYLSGTSLVIGLLLGGVFSKLFGLILGKAMLLNLKLPFYLSLVALKKVSRDFMLVFLFIFFQNGFRLYRTSLVTLFKRNQPSTPSTRYPLFLLLIGVGGISLLAYGYWQASHFTSYMTALGGVDTGLLKGSFFILISCVVGTYFLFYGGLPILLIGLKKVKSIYYKDLHMITISRLYVQLKENARMLATIGVLAGTSFSLIGGTTGLSDFLLQNAKARVPVSYMIDQQSSESFKKKLTEKKIDYTAKSIEVKQVGSYWEKELFRKQDNYIGPSSFIRESDYQSVKKYLLFSLPSVKLENGETIYLDQKNELLIEGAKTGEKIRLSQTLPNFSVKEKVEDKLGGQGGIRYNQPTFILTDEDWEKLPRTHSYGYDMIQLKHSSQETLANQLYHDQIPEVLYGQIENYYVQNNQLIGAQEPERNVESEASISQSVPEGYGYLTRKNSMSYYDEWQEARHKFGLITYVAVFLGITFLLAIGSIIMLKQLSQADEDRKRYQWLAKIGASQAQIKQTIYQQNRLIFFLPITIALSHAYFALQAFSHLSDISQSPFIFIVIAFLLLLYILFYRWTSAVYYQLVVG</sequence>
<organism evidence="8 9">
    <name type="scientific">Vagococcus humatus</name>
    <dbReference type="NCBI Taxonomy" id="1889241"/>
    <lineage>
        <taxon>Bacteria</taxon>
        <taxon>Bacillati</taxon>
        <taxon>Bacillota</taxon>
        <taxon>Bacilli</taxon>
        <taxon>Lactobacillales</taxon>
        <taxon>Enterococcaceae</taxon>
        <taxon>Vagococcus</taxon>
    </lineage>
</organism>
<keyword evidence="3 6" id="KW-0812">Transmembrane</keyword>
<dbReference type="GO" id="GO:0005886">
    <property type="term" value="C:plasma membrane"/>
    <property type="evidence" value="ECO:0007669"/>
    <property type="project" value="UniProtKB-SubCell"/>
</dbReference>
<evidence type="ECO:0000256" key="5">
    <source>
        <dbReference type="ARBA" id="ARBA00023136"/>
    </source>
</evidence>
<evidence type="ECO:0000313" key="8">
    <source>
        <dbReference type="EMBL" id="RST89293.1"/>
    </source>
</evidence>
<dbReference type="InterPro" id="IPR052536">
    <property type="entry name" value="ABC-4_Integral_Memb_Prot"/>
</dbReference>
<feature type="transmembrane region" description="Helical" evidence="6">
    <location>
        <begin position="56"/>
        <end position="79"/>
    </location>
</feature>
<dbReference type="InterPro" id="IPR003838">
    <property type="entry name" value="ABC3_permease_C"/>
</dbReference>
<comment type="subcellular location">
    <subcellularLocation>
        <location evidence="1 6">Cell membrane</location>
        <topology evidence="1 6">Multi-pass membrane protein</topology>
    </subcellularLocation>
</comment>
<keyword evidence="9" id="KW-1185">Reference proteome</keyword>
<dbReference type="GO" id="GO:0055085">
    <property type="term" value="P:transmembrane transport"/>
    <property type="evidence" value="ECO:0007669"/>
    <property type="project" value="UniProtKB-UniRule"/>
</dbReference>
<evidence type="ECO:0000256" key="4">
    <source>
        <dbReference type="ARBA" id="ARBA00022989"/>
    </source>
</evidence>
<dbReference type="Pfam" id="PF02687">
    <property type="entry name" value="FtsX"/>
    <property type="match status" value="1"/>
</dbReference>
<dbReference type="OrthoDB" id="1705903at2"/>
<dbReference type="AlphaFoldDB" id="A0A429Z6H8"/>
<feature type="transmembrane region" description="Helical" evidence="6">
    <location>
        <begin position="15"/>
        <end position="36"/>
    </location>
</feature>
<keyword evidence="4 6" id="KW-1133">Transmembrane helix</keyword>
<evidence type="ECO:0000259" key="7">
    <source>
        <dbReference type="Pfam" id="PF02687"/>
    </source>
</evidence>
<dbReference type="InterPro" id="IPR027022">
    <property type="entry name" value="ABC_permease_BceB-typ"/>
</dbReference>
<accession>A0A429Z6H8</accession>
<feature type="transmembrane region" description="Helical" evidence="6">
    <location>
        <begin position="652"/>
        <end position="672"/>
    </location>
</feature>
<evidence type="ECO:0000313" key="9">
    <source>
        <dbReference type="Proteomes" id="UP000277864"/>
    </source>
</evidence>
<gene>
    <name evidence="8" type="ORF">C7P63_05835</name>
</gene>
<evidence type="ECO:0000256" key="1">
    <source>
        <dbReference type="ARBA" id="ARBA00004651"/>
    </source>
</evidence>
<dbReference type="EMBL" id="PXZH01000002">
    <property type="protein sequence ID" value="RST89293.1"/>
    <property type="molecule type" value="Genomic_DNA"/>
</dbReference>
<dbReference type="PANTHER" id="PTHR46795">
    <property type="entry name" value="ABC TRANSPORTER PERMEASE-RELATED-RELATED"/>
    <property type="match status" value="1"/>
</dbReference>
<proteinExistence type="inferred from homology"/>
<evidence type="ECO:0000256" key="6">
    <source>
        <dbReference type="PIRNR" id="PIRNR018968"/>
    </source>
</evidence>
<dbReference type="RefSeq" id="WP_125943227.1">
    <property type="nucleotide sequence ID" value="NZ_PXZH01000002.1"/>
</dbReference>
<feature type="domain" description="ABC3 transporter permease C-terminal" evidence="7">
    <location>
        <begin position="61"/>
        <end position="166"/>
    </location>
</feature>
<feature type="transmembrane region" description="Helical" evidence="6">
    <location>
        <begin position="568"/>
        <end position="590"/>
    </location>
</feature>
<dbReference type="PANTHER" id="PTHR46795:SF3">
    <property type="entry name" value="ABC TRANSPORTER PERMEASE"/>
    <property type="match status" value="1"/>
</dbReference>
<dbReference type="PIRSF" id="PIRSF018968">
    <property type="entry name" value="ABC_permease_BceB"/>
    <property type="match status" value="1"/>
</dbReference>
<keyword evidence="2 6" id="KW-1003">Cell membrane</keyword>
<dbReference type="Proteomes" id="UP000277864">
    <property type="component" value="Unassembled WGS sequence"/>
</dbReference>
<feature type="transmembrane region" description="Helical" evidence="6">
    <location>
        <begin position="240"/>
        <end position="265"/>
    </location>
</feature>
<feature type="transmembrane region" description="Helical" evidence="6">
    <location>
        <begin position="100"/>
        <end position="123"/>
    </location>
</feature>